<dbReference type="OrthoDB" id="5413800at2759"/>
<comment type="caution">
    <text evidence="3">The sequence shown here is derived from an EMBL/GenBank/DDBJ whole genome shotgun (WGS) entry which is preliminary data.</text>
</comment>
<proteinExistence type="predicted"/>
<name>A0A2T6ZYZ0_TUBBO</name>
<evidence type="ECO:0000256" key="1">
    <source>
        <dbReference type="SAM" id="MobiDB-lite"/>
    </source>
</evidence>
<keyword evidence="2" id="KW-0732">Signal</keyword>
<feature type="region of interest" description="Disordered" evidence="1">
    <location>
        <begin position="47"/>
        <end position="114"/>
    </location>
</feature>
<keyword evidence="4" id="KW-1185">Reference proteome</keyword>
<evidence type="ECO:0000313" key="4">
    <source>
        <dbReference type="Proteomes" id="UP000244722"/>
    </source>
</evidence>
<accession>A0A2T6ZYZ0</accession>
<sequence>MHSALLAIFAALSVVAGTVSAADRKHDDRYENDWDYGYDDAPADYEYGYGKPEYPEHKPEYPSHKPDYPEHNPEYPTYKPDQPTYKPDQPTYKPDQPTYKPDQPTYKPEYPTSSAPHTSVIYPVATSYAPSTKTEIYPVAVTATANQTRTRTATNLAYSTCYETAYAYICDTGMCKKTYTVTEHCPTACPTYRPSTYIPQHFTTTVSVCNHCGPQPTTVIITYMPTNAPYTSMRRENTTTSTRIHTDTSTYTSRPASSAGCGYDCPPTYIPTLASSATAYKPPMNTSKSAMPTYTGAANTVGVGSAVVAGVLAAAAMLI</sequence>
<evidence type="ECO:0000256" key="2">
    <source>
        <dbReference type="SAM" id="SignalP"/>
    </source>
</evidence>
<feature type="region of interest" description="Disordered" evidence="1">
    <location>
        <begin position="232"/>
        <end position="251"/>
    </location>
</feature>
<feature type="signal peptide" evidence="2">
    <location>
        <begin position="1"/>
        <end position="21"/>
    </location>
</feature>
<dbReference type="EMBL" id="NESQ01000059">
    <property type="protein sequence ID" value="PUU80712.1"/>
    <property type="molecule type" value="Genomic_DNA"/>
</dbReference>
<protein>
    <submittedName>
        <fullName evidence="3">Uncharacterized protein</fullName>
    </submittedName>
</protein>
<feature type="compositionally biased region" description="Basic and acidic residues" evidence="1">
    <location>
        <begin position="53"/>
        <end position="73"/>
    </location>
</feature>
<feature type="compositionally biased region" description="Low complexity" evidence="1">
    <location>
        <begin position="238"/>
        <end position="251"/>
    </location>
</feature>
<organism evidence="3 4">
    <name type="scientific">Tuber borchii</name>
    <name type="common">White truffle</name>
    <dbReference type="NCBI Taxonomy" id="42251"/>
    <lineage>
        <taxon>Eukaryota</taxon>
        <taxon>Fungi</taxon>
        <taxon>Dikarya</taxon>
        <taxon>Ascomycota</taxon>
        <taxon>Pezizomycotina</taxon>
        <taxon>Pezizomycetes</taxon>
        <taxon>Pezizales</taxon>
        <taxon>Tuberaceae</taxon>
        <taxon>Tuber</taxon>
    </lineage>
</organism>
<dbReference type="Proteomes" id="UP000244722">
    <property type="component" value="Unassembled WGS sequence"/>
</dbReference>
<gene>
    <name evidence="3" type="ORF">B9Z19DRAFT_702632</name>
</gene>
<dbReference type="AlphaFoldDB" id="A0A2T6ZYZ0"/>
<reference evidence="3 4" key="1">
    <citation type="submission" date="2017-04" db="EMBL/GenBank/DDBJ databases">
        <title>Draft genome sequence of Tuber borchii Vittad., a whitish edible truffle.</title>
        <authorList>
            <consortium name="DOE Joint Genome Institute"/>
            <person name="Murat C."/>
            <person name="Kuo A."/>
            <person name="Barry K.W."/>
            <person name="Clum A."/>
            <person name="Dockter R.B."/>
            <person name="Fauchery L."/>
            <person name="Iotti M."/>
            <person name="Kohler A."/>
            <person name="Labutti K."/>
            <person name="Lindquist E.A."/>
            <person name="Lipzen A."/>
            <person name="Ohm R.A."/>
            <person name="Wang M."/>
            <person name="Grigoriev I.V."/>
            <person name="Zambonelli A."/>
            <person name="Martin F.M."/>
        </authorList>
    </citation>
    <scope>NUCLEOTIDE SEQUENCE [LARGE SCALE GENOMIC DNA]</scope>
    <source>
        <strain evidence="3 4">Tbo3840</strain>
    </source>
</reference>
<evidence type="ECO:0000313" key="3">
    <source>
        <dbReference type="EMBL" id="PUU80712.1"/>
    </source>
</evidence>
<dbReference type="STRING" id="42251.A0A2T6ZYZ0"/>
<feature type="chain" id="PRO_5015419369" evidence="2">
    <location>
        <begin position="22"/>
        <end position="319"/>
    </location>
</feature>